<protein>
    <submittedName>
        <fullName evidence="7">TetR/AcrR family transcriptional regulator</fullName>
    </submittedName>
</protein>
<gene>
    <name evidence="7" type="ORF">AADV58_06255</name>
</gene>
<dbReference type="RefSeq" id="WP_051295552.1">
    <property type="nucleotide sequence ID" value="NZ_CALFBA010000162.1"/>
</dbReference>
<dbReference type="PANTHER" id="PTHR30055">
    <property type="entry name" value="HTH-TYPE TRANSCRIPTIONAL REGULATOR RUTR"/>
    <property type="match status" value="1"/>
</dbReference>
<feature type="domain" description="HTH tetR-type" evidence="6">
    <location>
        <begin position="18"/>
        <end position="78"/>
    </location>
</feature>
<keyword evidence="2 4" id="KW-0238">DNA-binding</keyword>
<evidence type="ECO:0000256" key="5">
    <source>
        <dbReference type="SAM" id="MobiDB-lite"/>
    </source>
</evidence>
<dbReference type="Proteomes" id="UP001479520">
    <property type="component" value="Chromosome"/>
</dbReference>
<evidence type="ECO:0000256" key="3">
    <source>
        <dbReference type="ARBA" id="ARBA00023163"/>
    </source>
</evidence>
<reference evidence="7 8" key="1">
    <citation type="submission" date="2024-04" db="EMBL/GenBank/DDBJ databases">
        <title>Dissimilatory iodate-reducing microorganisms contribute to the enrichment of iodine in groundwater.</title>
        <authorList>
            <person name="Jiang Z."/>
        </authorList>
    </citation>
    <scope>NUCLEOTIDE SEQUENCE [LARGE SCALE GENOMIC DNA]</scope>
    <source>
        <strain evidence="7 8">NCP973</strain>
    </source>
</reference>
<evidence type="ECO:0000256" key="2">
    <source>
        <dbReference type="ARBA" id="ARBA00023125"/>
    </source>
</evidence>
<organism evidence="7 8">
    <name type="scientific">Azonexus hydrophilus</name>
    <dbReference type="NCBI Taxonomy" id="418702"/>
    <lineage>
        <taxon>Bacteria</taxon>
        <taxon>Pseudomonadati</taxon>
        <taxon>Pseudomonadota</taxon>
        <taxon>Betaproteobacteria</taxon>
        <taxon>Rhodocyclales</taxon>
        <taxon>Azonexaceae</taxon>
        <taxon>Azonexus</taxon>
    </lineage>
</organism>
<evidence type="ECO:0000313" key="8">
    <source>
        <dbReference type="Proteomes" id="UP001479520"/>
    </source>
</evidence>
<name>A0ABZ2XKN0_9RHOO</name>
<sequence length="216" mass="23042">MRTEQRQTSSPGRPRGAADSRDRLLAAALAAFTRVGYEAAGLRAIADEAGCDVSMVAHHFGSKAGLWRAVVECVGQRHDLWLRDVIGLVNSKSPVADRLGALADSMIDGLVDVPGYVSFVNRALAEPGERRDALVERVIRPGVETCTPLWREAMAAGVLRALDPTVLHIGLFGACTMLLMMTDVCAELGGRALDVGDLKAELRTLMLSGHVGRTPG</sequence>
<feature type="compositionally biased region" description="Polar residues" evidence="5">
    <location>
        <begin position="1"/>
        <end position="11"/>
    </location>
</feature>
<dbReference type="SUPFAM" id="SSF48498">
    <property type="entry name" value="Tetracyclin repressor-like, C-terminal domain"/>
    <property type="match status" value="1"/>
</dbReference>
<dbReference type="Gene3D" id="1.10.357.10">
    <property type="entry name" value="Tetracycline Repressor, domain 2"/>
    <property type="match status" value="1"/>
</dbReference>
<dbReference type="Pfam" id="PF00440">
    <property type="entry name" value="TetR_N"/>
    <property type="match status" value="1"/>
</dbReference>
<keyword evidence="3" id="KW-0804">Transcription</keyword>
<evidence type="ECO:0000259" key="6">
    <source>
        <dbReference type="PROSITE" id="PS50977"/>
    </source>
</evidence>
<evidence type="ECO:0000256" key="1">
    <source>
        <dbReference type="ARBA" id="ARBA00023015"/>
    </source>
</evidence>
<dbReference type="InterPro" id="IPR009057">
    <property type="entry name" value="Homeodomain-like_sf"/>
</dbReference>
<keyword evidence="1" id="KW-0805">Transcription regulation</keyword>
<evidence type="ECO:0000313" key="7">
    <source>
        <dbReference type="EMBL" id="WZJ22738.1"/>
    </source>
</evidence>
<accession>A0ABZ2XKN0</accession>
<dbReference type="InterPro" id="IPR036271">
    <property type="entry name" value="Tet_transcr_reg_TetR-rel_C_sf"/>
</dbReference>
<dbReference type="InterPro" id="IPR001647">
    <property type="entry name" value="HTH_TetR"/>
</dbReference>
<dbReference type="PANTHER" id="PTHR30055:SF234">
    <property type="entry name" value="HTH-TYPE TRANSCRIPTIONAL REGULATOR BETI"/>
    <property type="match status" value="1"/>
</dbReference>
<keyword evidence="8" id="KW-1185">Reference proteome</keyword>
<evidence type="ECO:0000256" key="4">
    <source>
        <dbReference type="PROSITE-ProRule" id="PRU00335"/>
    </source>
</evidence>
<feature type="DNA-binding region" description="H-T-H motif" evidence="4">
    <location>
        <begin position="41"/>
        <end position="60"/>
    </location>
</feature>
<dbReference type="InterPro" id="IPR050109">
    <property type="entry name" value="HTH-type_TetR-like_transc_reg"/>
</dbReference>
<dbReference type="SUPFAM" id="SSF46689">
    <property type="entry name" value="Homeodomain-like"/>
    <property type="match status" value="1"/>
</dbReference>
<feature type="region of interest" description="Disordered" evidence="5">
    <location>
        <begin position="1"/>
        <end position="20"/>
    </location>
</feature>
<dbReference type="PROSITE" id="PS50977">
    <property type="entry name" value="HTH_TETR_2"/>
    <property type="match status" value="1"/>
</dbReference>
<proteinExistence type="predicted"/>
<dbReference type="EMBL" id="CP151406">
    <property type="protein sequence ID" value="WZJ22738.1"/>
    <property type="molecule type" value="Genomic_DNA"/>
</dbReference>